<feature type="domain" description="MIF4G" evidence="1">
    <location>
        <begin position="2"/>
        <end position="214"/>
    </location>
</feature>
<dbReference type="SMART" id="SM00543">
    <property type="entry name" value="MIF4G"/>
    <property type="match status" value="1"/>
</dbReference>
<evidence type="ECO:0000259" key="1">
    <source>
        <dbReference type="SMART" id="SM00543"/>
    </source>
</evidence>
<dbReference type="GO" id="GO:0003729">
    <property type="term" value="F:mRNA binding"/>
    <property type="evidence" value="ECO:0007669"/>
    <property type="project" value="TreeGrafter"/>
</dbReference>
<keyword evidence="2" id="KW-0396">Initiation factor</keyword>
<dbReference type="InterPro" id="IPR016024">
    <property type="entry name" value="ARM-type_fold"/>
</dbReference>
<keyword evidence="3" id="KW-1185">Reference proteome</keyword>
<name>A0A5C6PC90_9TELE</name>
<keyword evidence="2" id="KW-0648">Protein biosynthesis</keyword>
<proteinExistence type="predicted"/>
<comment type="caution">
    <text evidence="2">The sequence shown here is derived from an EMBL/GenBank/DDBJ whole genome shotgun (WGS) entry which is preliminary data.</text>
</comment>
<reference evidence="2 3" key="1">
    <citation type="submission" date="2019-04" db="EMBL/GenBank/DDBJ databases">
        <title>Chromosome genome assembly for Takifugu flavidus.</title>
        <authorList>
            <person name="Xiao S."/>
        </authorList>
    </citation>
    <scope>NUCLEOTIDE SEQUENCE [LARGE SCALE GENOMIC DNA]</scope>
    <source>
        <strain evidence="2">HTHZ2018</strain>
        <tissue evidence="2">Muscle</tissue>
    </source>
</reference>
<dbReference type="Proteomes" id="UP000324091">
    <property type="component" value="Chromosome 12"/>
</dbReference>
<dbReference type="AlphaFoldDB" id="A0A5C6PC90"/>
<gene>
    <name evidence="2" type="ORF">D4764_12G0004530</name>
</gene>
<accession>A0A5C6PC90</accession>
<dbReference type="EMBL" id="RHFK02000004">
    <property type="protein sequence ID" value="TWW77063.1"/>
    <property type="molecule type" value="Genomic_DNA"/>
</dbReference>
<dbReference type="GO" id="GO:0003743">
    <property type="term" value="F:translation initiation factor activity"/>
    <property type="evidence" value="ECO:0007669"/>
    <property type="project" value="UniProtKB-KW"/>
</dbReference>
<organism evidence="2 3">
    <name type="scientific">Takifugu flavidus</name>
    <name type="common">sansaifugu</name>
    <dbReference type="NCBI Taxonomy" id="433684"/>
    <lineage>
        <taxon>Eukaryota</taxon>
        <taxon>Metazoa</taxon>
        <taxon>Chordata</taxon>
        <taxon>Craniata</taxon>
        <taxon>Vertebrata</taxon>
        <taxon>Euteleostomi</taxon>
        <taxon>Actinopterygii</taxon>
        <taxon>Neopterygii</taxon>
        <taxon>Teleostei</taxon>
        <taxon>Neoteleostei</taxon>
        <taxon>Acanthomorphata</taxon>
        <taxon>Eupercaria</taxon>
        <taxon>Tetraodontiformes</taxon>
        <taxon>Tetradontoidea</taxon>
        <taxon>Tetraodontidae</taxon>
        <taxon>Takifugu</taxon>
    </lineage>
</organism>
<dbReference type="Gene3D" id="1.25.40.180">
    <property type="match status" value="1"/>
</dbReference>
<evidence type="ECO:0000313" key="3">
    <source>
        <dbReference type="Proteomes" id="UP000324091"/>
    </source>
</evidence>
<evidence type="ECO:0000313" key="2">
    <source>
        <dbReference type="EMBL" id="TWW77063.1"/>
    </source>
</evidence>
<dbReference type="SUPFAM" id="SSF48371">
    <property type="entry name" value="ARM repeat"/>
    <property type="match status" value="1"/>
</dbReference>
<protein>
    <submittedName>
        <fullName evidence="2">Eukaryotic translation initiation factor 4 gamma 1</fullName>
    </submittedName>
</protein>
<sequence length="216" mass="24369">MLGNPQSVLTKITPERSRSLMEQVKHLNINTKEKLNGAIDLIVEQAMSEPASCATYANMCRELMGRCGGTGDTPSYLGAGGRGENMGPESGDTSQNFANLLLQRCQQEMLKDRNDEDDRSLGLKRFIGELFKLEILNEPIMHECLEKLLNNCHEDSVECLCKLLSTCGKRLDTEEAKPQMDRYFNYIIEMMKEGQVSSRVNFLLQDLVQLKMVNII</sequence>
<dbReference type="Pfam" id="PF02854">
    <property type="entry name" value="MIF4G"/>
    <property type="match status" value="1"/>
</dbReference>
<dbReference type="InterPro" id="IPR003890">
    <property type="entry name" value="MIF4G-like_typ-3"/>
</dbReference>
<dbReference type="GO" id="GO:0016281">
    <property type="term" value="C:eukaryotic translation initiation factor 4F complex"/>
    <property type="evidence" value="ECO:0007669"/>
    <property type="project" value="TreeGrafter"/>
</dbReference>
<dbReference type="PANTHER" id="PTHR23253">
    <property type="entry name" value="EUKARYOTIC TRANSLATION INITIATION FACTOR 4 GAMMA"/>
    <property type="match status" value="1"/>
</dbReference>
<dbReference type="PANTHER" id="PTHR23253:SF78">
    <property type="entry name" value="EUKARYOTIC TRANSLATION INITIATION FACTOR 4G1, ISOFORM B-RELATED"/>
    <property type="match status" value="1"/>
</dbReference>